<dbReference type="PANTHER" id="PTHR23063:SF6">
    <property type="entry name" value="PHOSPHOLIPID_GLYCEROL ACYLTRANSFERASE DOMAIN-CONTAINING PROTEIN"/>
    <property type="match status" value="1"/>
</dbReference>
<keyword evidence="4" id="KW-0444">Lipid biosynthesis</keyword>
<dbReference type="InterPro" id="IPR002123">
    <property type="entry name" value="Plipid/glycerol_acylTrfase"/>
</dbReference>
<dbReference type="PANTHER" id="PTHR23063">
    <property type="entry name" value="PHOSPHOLIPID ACYLTRANSFERASE"/>
    <property type="match status" value="1"/>
</dbReference>
<evidence type="ECO:0000256" key="7">
    <source>
        <dbReference type="ARBA" id="ARBA00022989"/>
    </source>
</evidence>
<dbReference type="CDD" id="cd07991">
    <property type="entry name" value="LPLAT_LPCAT1-like"/>
    <property type="match status" value="1"/>
</dbReference>
<keyword evidence="12" id="KW-0012">Acyltransferase</keyword>
<evidence type="ECO:0000313" key="16">
    <source>
        <dbReference type="EMBL" id="MFH4977442.1"/>
    </source>
</evidence>
<dbReference type="Proteomes" id="UP001608902">
    <property type="component" value="Unassembled WGS sequence"/>
</dbReference>
<dbReference type="GO" id="GO:0016020">
    <property type="term" value="C:membrane"/>
    <property type="evidence" value="ECO:0007669"/>
    <property type="project" value="UniProtKB-SubCell"/>
</dbReference>
<evidence type="ECO:0000256" key="2">
    <source>
        <dbReference type="ARBA" id="ARBA00005189"/>
    </source>
</evidence>
<evidence type="ECO:0000256" key="12">
    <source>
        <dbReference type="ARBA" id="ARBA00023315"/>
    </source>
</evidence>
<keyword evidence="17" id="KW-1185">Reference proteome</keyword>
<sequence>MSQCSEFEERRVLPAKMFLSFLAVYLYLVICAVVSTIGTILLGLGWGPLAHLYISLIRFMQSFYPRIYPLVPTATWPAILRRCEKSALERHRNSSLSSFKFSTIPARNVLEVCTDALKAAIEAIAQDEISVAFHPAPTCYTTLLQRPDQQPFLEPTYQITKLQLAFYYFTVVIRWGFLFPTRFCILISSVIFCGLAAIGSNFTSYTRQQQAYIARVYSRLWCAGLGYIVAYHDREYRPQTPGLAVSNHLSPNDAQAITSDIDPYEQNAYTLTGQRHSGILQFLQSLGTRLCPCIWFDRYDANDRIRFFNSIIRYAKHDGPVLLFPEGYCTNNTNILQFRKALFEDGVTVYPIAIRQNARYGDSYWSEDHFAMYLLRLMVSWAIVYDVYYLPMMKKKDDEPAELFAERVQNAIAGKSSDHATPIAHFNSLAYKGVNSKVTGNK</sequence>
<protein>
    <recommendedName>
        <fullName evidence="15">Phospholipid/glycerol acyltransferase domain-containing protein</fullName>
    </recommendedName>
</protein>
<comment type="caution">
    <text evidence="16">The sequence shown here is derived from an EMBL/GenBank/DDBJ whole genome shotgun (WGS) entry which is preliminary data.</text>
</comment>
<comment type="similarity">
    <text evidence="3">Belongs to the 1-acyl-sn-glycerol-3-phosphate acyltransferase family.</text>
</comment>
<reference evidence="16 17" key="1">
    <citation type="submission" date="2024-08" db="EMBL/GenBank/DDBJ databases">
        <title>Gnathostoma spinigerum genome.</title>
        <authorList>
            <person name="Gonzalez-Bertolin B."/>
            <person name="Monzon S."/>
            <person name="Zaballos A."/>
            <person name="Jimenez P."/>
            <person name="Dekumyoy P."/>
            <person name="Varona S."/>
            <person name="Cuesta I."/>
            <person name="Sumanam S."/>
            <person name="Adisakwattana P."/>
            <person name="Gasser R.B."/>
            <person name="Hernandez-Gonzalez A."/>
            <person name="Young N.D."/>
            <person name="Perteguer M.J."/>
        </authorList>
    </citation>
    <scope>NUCLEOTIDE SEQUENCE [LARGE SCALE GENOMIC DNA]</scope>
    <source>
        <strain evidence="16">AL3</strain>
        <tissue evidence="16">Liver</tissue>
    </source>
</reference>
<evidence type="ECO:0000259" key="15">
    <source>
        <dbReference type="SMART" id="SM00563"/>
    </source>
</evidence>
<name>A0ABD6EDU3_9BILA</name>
<dbReference type="InterPro" id="IPR045252">
    <property type="entry name" value="LPCAT1-like"/>
</dbReference>
<evidence type="ECO:0000256" key="11">
    <source>
        <dbReference type="ARBA" id="ARBA00023264"/>
    </source>
</evidence>
<comment type="pathway">
    <text evidence="2">Lipid metabolism.</text>
</comment>
<organism evidence="16 17">
    <name type="scientific">Gnathostoma spinigerum</name>
    <dbReference type="NCBI Taxonomy" id="75299"/>
    <lineage>
        <taxon>Eukaryota</taxon>
        <taxon>Metazoa</taxon>
        <taxon>Ecdysozoa</taxon>
        <taxon>Nematoda</taxon>
        <taxon>Chromadorea</taxon>
        <taxon>Rhabditida</taxon>
        <taxon>Spirurina</taxon>
        <taxon>Gnathostomatomorpha</taxon>
        <taxon>Gnathostomatoidea</taxon>
        <taxon>Gnathostomatidae</taxon>
        <taxon>Gnathostoma</taxon>
    </lineage>
</organism>
<proteinExistence type="inferred from homology"/>
<gene>
    <name evidence="16" type="ORF">AB6A40_004151</name>
</gene>
<comment type="pathway">
    <text evidence="13">Phospholipid metabolism.</text>
</comment>
<dbReference type="GO" id="GO:0016747">
    <property type="term" value="F:acyltransferase activity, transferring groups other than amino-acyl groups"/>
    <property type="evidence" value="ECO:0007669"/>
    <property type="project" value="UniProtKB-ARBA"/>
</dbReference>
<feature type="transmembrane region" description="Helical" evidence="14">
    <location>
        <begin position="177"/>
        <end position="200"/>
    </location>
</feature>
<evidence type="ECO:0000313" key="17">
    <source>
        <dbReference type="Proteomes" id="UP001608902"/>
    </source>
</evidence>
<evidence type="ECO:0000256" key="4">
    <source>
        <dbReference type="ARBA" id="ARBA00022516"/>
    </source>
</evidence>
<dbReference type="SMART" id="SM00563">
    <property type="entry name" value="PlsC"/>
    <property type="match status" value="1"/>
</dbReference>
<accession>A0ABD6EDU3</accession>
<dbReference type="GO" id="GO:0008654">
    <property type="term" value="P:phospholipid biosynthetic process"/>
    <property type="evidence" value="ECO:0007669"/>
    <property type="project" value="UniProtKB-KW"/>
</dbReference>
<evidence type="ECO:0000256" key="3">
    <source>
        <dbReference type="ARBA" id="ARBA00008655"/>
    </source>
</evidence>
<dbReference type="Pfam" id="PF01553">
    <property type="entry name" value="Acyltransferase"/>
    <property type="match status" value="1"/>
</dbReference>
<keyword evidence="7 14" id="KW-1133">Transmembrane helix</keyword>
<keyword evidence="6 14" id="KW-0812">Transmembrane</keyword>
<evidence type="ECO:0000256" key="13">
    <source>
        <dbReference type="ARBA" id="ARBA00025707"/>
    </source>
</evidence>
<evidence type="ECO:0000256" key="9">
    <source>
        <dbReference type="ARBA" id="ARBA00023136"/>
    </source>
</evidence>
<evidence type="ECO:0000256" key="1">
    <source>
        <dbReference type="ARBA" id="ARBA00004370"/>
    </source>
</evidence>
<keyword evidence="8" id="KW-0443">Lipid metabolism</keyword>
<evidence type="ECO:0000256" key="14">
    <source>
        <dbReference type="SAM" id="Phobius"/>
    </source>
</evidence>
<evidence type="ECO:0000256" key="10">
    <source>
        <dbReference type="ARBA" id="ARBA00023209"/>
    </source>
</evidence>
<dbReference type="SUPFAM" id="SSF69593">
    <property type="entry name" value="Glycerol-3-phosphate (1)-acyltransferase"/>
    <property type="match status" value="1"/>
</dbReference>
<keyword evidence="11" id="KW-1208">Phospholipid metabolism</keyword>
<keyword evidence="5" id="KW-0808">Transferase</keyword>
<comment type="subcellular location">
    <subcellularLocation>
        <location evidence="1">Membrane</location>
    </subcellularLocation>
</comment>
<keyword evidence="9 14" id="KW-0472">Membrane</keyword>
<keyword evidence="10" id="KW-0594">Phospholipid biosynthesis</keyword>
<evidence type="ECO:0000256" key="6">
    <source>
        <dbReference type="ARBA" id="ARBA00022692"/>
    </source>
</evidence>
<evidence type="ECO:0000256" key="8">
    <source>
        <dbReference type="ARBA" id="ARBA00023098"/>
    </source>
</evidence>
<evidence type="ECO:0000256" key="5">
    <source>
        <dbReference type="ARBA" id="ARBA00022679"/>
    </source>
</evidence>
<feature type="domain" description="Phospholipid/glycerol acyltransferase" evidence="15">
    <location>
        <begin position="242"/>
        <end position="357"/>
    </location>
</feature>
<feature type="transmembrane region" description="Helical" evidence="14">
    <location>
        <begin position="21"/>
        <end position="46"/>
    </location>
</feature>
<dbReference type="AlphaFoldDB" id="A0ABD6EDU3"/>
<dbReference type="EMBL" id="JBGFUD010002305">
    <property type="protein sequence ID" value="MFH4977442.1"/>
    <property type="molecule type" value="Genomic_DNA"/>
</dbReference>